<dbReference type="eggNOG" id="ENOG502THC3">
    <property type="taxonomic scope" value="Eukaryota"/>
</dbReference>
<evidence type="ECO:0000313" key="2">
    <source>
        <dbReference type="EMBL" id="EFO94834.1"/>
    </source>
</evidence>
<feature type="transmembrane region" description="Helical" evidence="1">
    <location>
        <begin position="438"/>
        <end position="467"/>
    </location>
</feature>
<keyword evidence="1" id="KW-0812">Transmembrane</keyword>
<feature type="transmembrane region" description="Helical" evidence="1">
    <location>
        <begin position="150"/>
        <end position="168"/>
    </location>
</feature>
<accession>E3LJE2</accession>
<evidence type="ECO:0000313" key="3">
    <source>
        <dbReference type="Proteomes" id="UP000008281"/>
    </source>
</evidence>
<dbReference type="Proteomes" id="UP000008281">
    <property type="component" value="Unassembled WGS sequence"/>
</dbReference>
<protein>
    <submittedName>
        <fullName evidence="2">Uncharacterized protein</fullName>
    </submittedName>
</protein>
<dbReference type="Pfam" id="PF10325">
    <property type="entry name" value="7TM_GPCR_Srz"/>
    <property type="match status" value="2"/>
</dbReference>
<dbReference type="EMBL" id="DS268409">
    <property type="protein sequence ID" value="EFO94834.1"/>
    <property type="molecule type" value="Genomic_DNA"/>
</dbReference>
<feature type="transmembrane region" description="Helical" evidence="1">
    <location>
        <begin position="604"/>
        <end position="620"/>
    </location>
</feature>
<dbReference type="AlphaFoldDB" id="E3LJE2"/>
<dbReference type="HOGENOM" id="CLU_410070_0_0_1"/>
<feature type="transmembrane region" description="Helical" evidence="1">
    <location>
        <begin position="488"/>
        <end position="506"/>
    </location>
</feature>
<dbReference type="InParanoid" id="E3LJE2"/>
<evidence type="ECO:0000256" key="1">
    <source>
        <dbReference type="SAM" id="Phobius"/>
    </source>
</evidence>
<keyword evidence="3" id="KW-1185">Reference proteome</keyword>
<feature type="transmembrane region" description="Helical" evidence="1">
    <location>
        <begin position="95"/>
        <end position="114"/>
    </location>
</feature>
<keyword evidence="1" id="KW-1133">Transmembrane helix</keyword>
<feature type="transmembrane region" description="Helical" evidence="1">
    <location>
        <begin position="121"/>
        <end position="138"/>
    </location>
</feature>
<feature type="transmembrane region" description="Helical" evidence="1">
    <location>
        <begin position="362"/>
        <end position="385"/>
    </location>
</feature>
<feature type="transmembrane region" description="Helical" evidence="1">
    <location>
        <begin position="20"/>
        <end position="46"/>
    </location>
</feature>
<feature type="transmembrane region" description="Helical" evidence="1">
    <location>
        <begin position="67"/>
        <end position="89"/>
    </location>
</feature>
<organism evidence="3">
    <name type="scientific">Caenorhabditis remanei</name>
    <name type="common">Caenorhabditis vulgaris</name>
    <dbReference type="NCBI Taxonomy" id="31234"/>
    <lineage>
        <taxon>Eukaryota</taxon>
        <taxon>Metazoa</taxon>
        <taxon>Ecdysozoa</taxon>
        <taxon>Nematoda</taxon>
        <taxon>Chromadorea</taxon>
        <taxon>Rhabditida</taxon>
        <taxon>Rhabditina</taxon>
        <taxon>Rhabditomorpha</taxon>
        <taxon>Rhabditoidea</taxon>
        <taxon>Rhabditidae</taxon>
        <taxon>Peloderinae</taxon>
        <taxon>Caenorhabditis</taxon>
    </lineage>
</organism>
<reference evidence="2" key="1">
    <citation type="submission" date="2007-07" db="EMBL/GenBank/DDBJ databases">
        <title>PCAP assembly of the Caenorhabditis remanei genome.</title>
        <authorList>
            <consortium name="The Caenorhabditis remanei Sequencing Consortium"/>
            <person name="Wilson R.K."/>
        </authorList>
    </citation>
    <scope>NUCLEOTIDE SEQUENCE [LARGE SCALE GENOMIC DNA]</scope>
    <source>
        <strain evidence="2">PB4641</strain>
    </source>
</reference>
<name>E3LJE2_CAERE</name>
<feature type="transmembrane region" description="Helical" evidence="1">
    <location>
        <begin position="276"/>
        <end position="294"/>
    </location>
</feature>
<sequence length="670" mass="78028">MPVEDLALHKLCQGNLCSYLVWLAIFLLSILLISIFILYPFYVISFRRNRERDEKVNNSIFYILKHFHNVVNFMEICFIVNILCFFYCLSTFENFTTLSIIACTIIFISFIIVITVTMMENILLSVLAIYRFLLYFFPATEQFLSSNQKTLSMVVTLSYVILFIVNFVSRMIKIIRIANIFRITGEINYVGTEEMDSFDIISQRAYFALMLILFLSASLYIPMMISIRKLRNLESVKKSQPEKYILYQTLFLVWFRLLYIPVIYLLFASLDQINETLFFVGIILTDMCITHFVIQASYLSCNKKHVESLLNMCLSVQKNIRFFELFVSYEINKIAKAAKPNTSHISRTANPCKDIDCASLGYLVYAFSLILIVSILIFPFYVVPFRRNRLKKESPESTLSYIFQHFYQAVKLMQFLFILNGIGIWYSKSAPLSDFLVILHAIIFISLIILTTITLMQNVILSVASFYKILTLFIPETKKSLSVDVKTLSTYITLSNVIIFLLNFTSKFMKMVSIFSTITASNEATYTDNENKFDELTQRVYFGSFALFFLSTLLYIPVVISWKKLTKLQSVRSNYSEKCILYHTISLLWFRLVSVHRLDTPVEMFFIQLIFPMIYHIFAFKDEFSETRMFLGIVITDSCITHFVIQSSYLACRKNTLVEPNQPGDQYVAN</sequence>
<dbReference type="InterPro" id="IPR018817">
    <property type="entry name" value="7TM_GPCR_serpentine_rcpt_Srz"/>
</dbReference>
<keyword evidence="1" id="KW-0472">Membrane</keyword>
<feature type="transmembrane region" description="Helical" evidence="1">
    <location>
        <begin position="205"/>
        <end position="225"/>
    </location>
</feature>
<feature type="transmembrane region" description="Helical" evidence="1">
    <location>
        <begin position="540"/>
        <end position="560"/>
    </location>
</feature>
<dbReference type="PANTHER" id="PTHR31720:SF12">
    <property type="entry name" value="SERPENTINE RECEPTOR, CLASS T-RELATED"/>
    <property type="match status" value="1"/>
</dbReference>
<dbReference type="PANTHER" id="PTHR31720">
    <property type="entry name" value="SERPENTINE RECEPTOR, CLASS Z-RELATED"/>
    <property type="match status" value="1"/>
</dbReference>
<proteinExistence type="predicted"/>
<feature type="transmembrane region" description="Helical" evidence="1">
    <location>
        <begin position="245"/>
        <end position="267"/>
    </location>
</feature>
<gene>
    <name evidence="2" type="ORF">CRE_08693</name>
</gene>